<evidence type="ECO:0000313" key="3">
    <source>
        <dbReference type="Proteomes" id="UP000054928"/>
    </source>
</evidence>
<dbReference type="AlphaFoldDB" id="A0A0P1B4D8"/>
<feature type="compositionally biased region" description="Polar residues" evidence="1">
    <location>
        <begin position="16"/>
        <end position="30"/>
    </location>
</feature>
<feature type="compositionally biased region" description="Basic residues" evidence="1">
    <location>
        <begin position="54"/>
        <end position="63"/>
    </location>
</feature>
<dbReference type="EMBL" id="CCYD01003042">
    <property type="protein sequence ID" value="CEG49175.1"/>
    <property type="molecule type" value="Genomic_DNA"/>
</dbReference>
<reference evidence="3" key="1">
    <citation type="submission" date="2014-09" db="EMBL/GenBank/DDBJ databases">
        <authorList>
            <person name="Sharma Rahul"/>
            <person name="Thines Marco"/>
        </authorList>
    </citation>
    <scope>NUCLEOTIDE SEQUENCE [LARGE SCALE GENOMIC DNA]</scope>
</reference>
<feature type="compositionally biased region" description="Basic and acidic residues" evidence="1">
    <location>
        <begin position="31"/>
        <end position="43"/>
    </location>
</feature>
<dbReference type="RefSeq" id="XP_024585544.1">
    <property type="nucleotide sequence ID" value="XM_024720336.1"/>
</dbReference>
<evidence type="ECO:0000313" key="2">
    <source>
        <dbReference type="EMBL" id="CEG49175.1"/>
    </source>
</evidence>
<keyword evidence="3" id="KW-1185">Reference proteome</keyword>
<sequence>MPPRRHGVKLPMKQLCQLTDSSDDNAQSCDGNKENEANAEKPGRRGARQGGNRSSRRAKKGLSKRQVVDSLSEVVAGQDSPPIFVFKTAKTSFSMRKQRKIVRQQDDVKKHQQRIGELVAYFKMLDEQKLEEA</sequence>
<feature type="region of interest" description="Disordered" evidence="1">
    <location>
        <begin position="1"/>
        <end position="67"/>
    </location>
</feature>
<evidence type="ECO:0000256" key="1">
    <source>
        <dbReference type="SAM" id="MobiDB-lite"/>
    </source>
</evidence>
<dbReference type="OrthoDB" id="119209at2759"/>
<name>A0A0P1B4D8_PLAHL</name>
<organism evidence="2 3">
    <name type="scientific">Plasmopara halstedii</name>
    <name type="common">Downy mildew of sunflower</name>
    <dbReference type="NCBI Taxonomy" id="4781"/>
    <lineage>
        <taxon>Eukaryota</taxon>
        <taxon>Sar</taxon>
        <taxon>Stramenopiles</taxon>
        <taxon>Oomycota</taxon>
        <taxon>Peronosporomycetes</taxon>
        <taxon>Peronosporales</taxon>
        <taxon>Peronosporaceae</taxon>
        <taxon>Plasmopara</taxon>
    </lineage>
</organism>
<accession>A0A0P1B4D8</accession>
<dbReference type="Proteomes" id="UP000054928">
    <property type="component" value="Unassembled WGS sequence"/>
</dbReference>
<dbReference type="GeneID" id="36402008"/>
<dbReference type="OMA" id="ICQLNDT"/>
<protein>
    <submittedName>
        <fullName evidence="2">Uncharacterized protein</fullName>
    </submittedName>
</protein>
<proteinExistence type="predicted"/>